<proteinExistence type="predicted"/>
<dbReference type="EMBL" id="JBHTAS010000003">
    <property type="protein sequence ID" value="MFC7143068.1"/>
    <property type="molecule type" value="Genomic_DNA"/>
</dbReference>
<keyword evidence="4" id="KW-0949">S-adenosyl-L-methionine</keyword>
<dbReference type="PANTHER" id="PTHR33841:SF1">
    <property type="entry name" value="DNA METHYLTRANSFERASE A"/>
    <property type="match status" value="1"/>
</dbReference>
<evidence type="ECO:0000256" key="7">
    <source>
        <dbReference type="SAM" id="MobiDB-lite"/>
    </source>
</evidence>
<dbReference type="AlphaFoldDB" id="A0ABD5YB19"/>
<dbReference type="InterPro" id="IPR029063">
    <property type="entry name" value="SAM-dependent_MTases_sf"/>
</dbReference>
<dbReference type="GO" id="GO:0009007">
    <property type="term" value="F:site-specific DNA-methyltransferase (adenine-specific) activity"/>
    <property type="evidence" value="ECO:0007669"/>
    <property type="project" value="UniProtKB-EC"/>
</dbReference>
<feature type="region of interest" description="Disordered" evidence="7">
    <location>
        <begin position="1189"/>
        <end position="1209"/>
    </location>
</feature>
<evidence type="ECO:0000256" key="3">
    <source>
        <dbReference type="ARBA" id="ARBA00022679"/>
    </source>
</evidence>
<evidence type="ECO:0000313" key="10">
    <source>
        <dbReference type="Proteomes" id="UP001596432"/>
    </source>
</evidence>
<evidence type="ECO:0000256" key="2">
    <source>
        <dbReference type="ARBA" id="ARBA00022603"/>
    </source>
</evidence>
<dbReference type="RefSeq" id="WP_382261965.1">
    <property type="nucleotide sequence ID" value="NZ_JBHTAS010000003.1"/>
</dbReference>
<sequence length="1209" mass="134889">MCATRYDLAFLRERGYFERTRSDTAPLDGGSVAFRFDPDARLAYFEGVDPDRQQDVVATLRLRGRNFDYYWFWNPDADRVAVYNRYGEYKWFVYDQSVGHAPDVRDGKRGRLAAVGDGLEGLFDIRDVVDRFYRDLWDVRLDIARSFDLPEGVAIDDEARLMAAQRTIDRLIFCYFLVETDIIHGIDGAGNRVALDPKELFDSVLDEDFYGFLSATVFDHLNATGWTEYEVSDALSIAFPYLDGGLFRNHAIATESGDEIRERELDGMDCDWERLVGKLDEYNWLIEQSPEERTDSPEKLSPAVLGHIFEKFVITVSELSDEESLSLSELDEMNISESGEQLLAGNKQVGAYYTPNYIAYENARETLWNRVREKLADRTGLDAAAIPDSDEFFERVRGDGDSASAADDSRDLADVDLADVEEVLASLSVIDPSVGSGAFLLTAGDILEAWRRKCTEGDEDRDRYALRRDVVRESLYGVDLLDGAVEVCKLRLWLWLIGADAVDLDDGEPDVETLPNIDCNVRQGNGLVGVATGKADGSPVSDLEFDWIDGERTTYSEAVADYRETIEAYRPASGERAEELRERLTTQREILREELNRVYAQERDVTVEERLDSVGEFERRMAEASGPVKLNLDFDSAMTEEERERASAAGFREQRNWKTTAYHADVRKADSEKVEEAFELVAGRGAVTVERPITAEDVASLDPFHWIFEFPTAYSPTDDEAFDVVIGNPPHGSDLGDLQKSVLEDCYDLIEGSREVAKLFTERGWALTEGELSYVVPKPSTYNSNWEDFRAFCLDEMHRGVDLGKAFRNVDHEQVTIHLSRDAAGDDYLCGPLAAGAYHVDGAATVDRPFAAKLGTLPVSFSVAEQEVAAGLSDVDYPTLGSIGADAGRGASTTNRISVDGAADSGGTDDPDRGADAPIAYNGKQVQRYFTRAAENRIETGGLSAAMRERVEAPKVMAQNIVAHKQSPYDHIVLASLYDPVGVYDFETVTNVAIPEESDLTCPALSVLLNTQFANWFVYFCIFNRAIRDMHLDSYFLDHLVLPTELSADELALLDGLYGLLAITGTAVEHDELPATAESDGGRLRAEDAHEELQSVANAVTYELYLRDATTERLETDLCGLLSDLLADYETTYLDWYRSHLQADSDAEITERFSEDLFETATVVAEAVRTPEVDTELVTIADHPWVQTIERGQHTDGGSRPTFGPTETR</sequence>
<dbReference type="EC" id="2.1.1.72" evidence="1"/>
<gene>
    <name evidence="9" type="ORF">ACFQMA_25040</name>
</gene>
<evidence type="ECO:0000256" key="5">
    <source>
        <dbReference type="ARBA" id="ARBA00047942"/>
    </source>
</evidence>
<feature type="coiled-coil region" evidence="6">
    <location>
        <begin position="574"/>
        <end position="601"/>
    </location>
</feature>
<dbReference type="GO" id="GO:0032259">
    <property type="term" value="P:methylation"/>
    <property type="evidence" value="ECO:0007669"/>
    <property type="project" value="UniProtKB-KW"/>
</dbReference>
<keyword evidence="2 9" id="KW-0489">Methyltransferase</keyword>
<evidence type="ECO:0000256" key="6">
    <source>
        <dbReference type="SAM" id="Coils"/>
    </source>
</evidence>
<keyword evidence="10" id="KW-1185">Reference proteome</keyword>
<protein>
    <recommendedName>
        <fullName evidence="1">site-specific DNA-methyltransferase (adenine-specific)</fullName>
        <ecNumber evidence="1">2.1.1.72</ecNumber>
    </recommendedName>
</protein>
<accession>A0ABD5YB19</accession>
<feature type="domain" description="Type II methyltransferase M.TaqI-like" evidence="8">
    <location>
        <begin position="474"/>
        <end position="796"/>
    </location>
</feature>
<dbReference type="Pfam" id="PF07669">
    <property type="entry name" value="Eco57I"/>
    <property type="match status" value="1"/>
</dbReference>
<evidence type="ECO:0000256" key="1">
    <source>
        <dbReference type="ARBA" id="ARBA00011900"/>
    </source>
</evidence>
<dbReference type="PANTHER" id="PTHR33841">
    <property type="entry name" value="DNA METHYLTRANSFERASE YEEA-RELATED"/>
    <property type="match status" value="1"/>
</dbReference>
<comment type="caution">
    <text evidence="9">The sequence shown here is derived from an EMBL/GenBank/DDBJ whole genome shotgun (WGS) entry which is preliminary data.</text>
</comment>
<dbReference type="InterPro" id="IPR050953">
    <property type="entry name" value="N4_N6_ade-DNA_methylase"/>
</dbReference>
<evidence type="ECO:0000256" key="4">
    <source>
        <dbReference type="ARBA" id="ARBA00022691"/>
    </source>
</evidence>
<organism evidence="9 10">
    <name type="scientific">Halosimplex aquaticum</name>
    <dbReference type="NCBI Taxonomy" id="3026162"/>
    <lineage>
        <taxon>Archaea</taxon>
        <taxon>Methanobacteriati</taxon>
        <taxon>Methanobacteriota</taxon>
        <taxon>Stenosarchaea group</taxon>
        <taxon>Halobacteria</taxon>
        <taxon>Halobacteriales</taxon>
        <taxon>Haloarculaceae</taxon>
        <taxon>Halosimplex</taxon>
    </lineage>
</organism>
<dbReference type="InterPro" id="IPR011639">
    <property type="entry name" value="MethylTrfase_TaqI-like_dom"/>
</dbReference>
<dbReference type="Proteomes" id="UP001596432">
    <property type="component" value="Unassembled WGS sequence"/>
</dbReference>
<evidence type="ECO:0000313" key="9">
    <source>
        <dbReference type="EMBL" id="MFC7143068.1"/>
    </source>
</evidence>
<dbReference type="SUPFAM" id="SSF53335">
    <property type="entry name" value="S-adenosyl-L-methionine-dependent methyltransferases"/>
    <property type="match status" value="1"/>
</dbReference>
<name>A0ABD5YB19_9EURY</name>
<feature type="region of interest" description="Disordered" evidence="7">
    <location>
        <begin position="894"/>
        <end position="918"/>
    </location>
</feature>
<dbReference type="Gene3D" id="3.40.50.150">
    <property type="entry name" value="Vaccinia Virus protein VP39"/>
    <property type="match status" value="2"/>
</dbReference>
<keyword evidence="3" id="KW-0808">Transferase</keyword>
<evidence type="ECO:0000259" key="8">
    <source>
        <dbReference type="Pfam" id="PF07669"/>
    </source>
</evidence>
<keyword evidence="6" id="KW-0175">Coiled coil</keyword>
<comment type="catalytic activity">
    <reaction evidence="5">
        <text>a 2'-deoxyadenosine in DNA + S-adenosyl-L-methionine = an N(6)-methyl-2'-deoxyadenosine in DNA + S-adenosyl-L-homocysteine + H(+)</text>
        <dbReference type="Rhea" id="RHEA:15197"/>
        <dbReference type="Rhea" id="RHEA-COMP:12418"/>
        <dbReference type="Rhea" id="RHEA-COMP:12419"/>
        <dbReference type="ChEBI" id="CHEBI:15378"/>
        <dbReference type="ChEBI" id="CHEBI:57856"/>
        <dbReference type="ChEBI" id="CHEBI:59789"/>
        <dbReference type="ChEBI" id="CHEBI:90615"/>
        <dbReference type="ChEBI" id="CHEBI:90616"/>
        <dbReference type="EC" id="2.1.1.72"/>
    </reaction>
</comment>
<reference evidence="9 10" key="1">
    <citation type="journal article" date="2019" name="Int. J. Syst. Evol. Microbiol.">
        <title>The Global Catalogue of Microorganisms (GCM) 10K type strain sequencing project: providing services to taxonomists for standard genome sequencing and annotation.</title>
        <authorList>
            <consortium name="The Broad Institute Genomics Platform"/>
            <consortium name="The Broad Institute Genome Sequencing Center for Infectious Disease"/>
            <person name="Wu L."/>
            <person name="Ma J."/>
        </authorList>
    </citation>
    <scope>NUCLEOTIDE SEQUENCE [LARGE SCALE GENOMIC DNA]</scope>
    <source>
        <strain evidence="9 10">XZYJT29</strain>
    </source>
</reference>